<reference evidence="5" key="1">
    <citation type="submission" date="2022-11" db="UniProtKB">
        <authorList>
            <consortium name="WormBaseParasite"/>
        </authorList>
    </citation>
    <scope>IDENTIFICATION</scope>
</reference>
<dbReference type="PANTHER" id="PTHR45774:SF3">
    <property type="entry name" value="BTB (POZ) DOMAIN-CONTAINING 2B-RELATED"/>
    <property type="match status" value="1"/>
</dbReference>
<feature type="compositionally biased region" description="Basic and acidic residues" evidence="1">
    <location>
        <begin position="77"/>
        <end position="88"/>
    </location>
</feature>
<dbReference type="SMART" id="SM00225">
    <property type="entry name" value="BTB"/>
    <property type="match status" value="1"/>
</dbReference>
<feature type="region of interest" description="Disordered" evidence="1">
    <location>
        <begin position="58"/>
        <end position="99"/>
    </location>
</feature>
<evidence type="ECO:0000259" key="2">
    <source>
        <dbReference type="SMART" id="SM00225"/>
    </source>
</evidence>
<dbReference type="SMART" id="SM00875">
    <property type="entry name" value="BACK"/>
    <property type="match status" value="1"/>
</dbReference>
<feature type="compositionally biased region" description="Basic and acidic residues" evidence="1">
    <location>
        <begin position="1"/>
        <end position="10"/>
    </location>
</feature>
<organism evidence="4 5">
    <name type="scientific">Ditylenchus dipsaci</name>
    <dbReference type="NCBI Taxonomy" id="166011"/>
    <lineage>
        <taxon>Eukaryota</taxon>
        <taxon>Metazoa</taxon>
        <taxon>Ecdysozoa</taxon>
        <taxon>Nematoda</taxon>
        <taxon>Chromadorea</taxon>
        <taxon>Rhabditida</taxon>
        <taxon>Tylenchina</taxon>
        <taxon>Tylenchomorpha</taxon>
        <taxon>Sphaerularioidea</taxon>
        <taxon>Anguinidae</taxon>
        <taxon>Anguininae</taxon>
        <taxon>Ditylenchus</taxon>
    </lineage>
</organism>
<dbReference type="InterPro" id="IPR011333">
    <property type="entry name" value="SKP1/BTB/POZ_sf"/>
</dbReference>
<dbReference type="InterPro" id="IPR000210">
    <property type="entry name" value="BTB/POZ_dom"/>
</dbReference>
<name>A0A915E3T1_9BILA</name>
<dbReference type="WBParaSite" id="jg25897">
    <property type="protein sequence ID" value="jg25897"/>
    <property type="gene ID" value="jg25897"/>
</dbReference>
<accession>A0A915E3T1</accession>
<sequence>MTNPDEKDRNSTSPGDTPTTSNSNIKERRHSSSDDGCKPVDGLSASLTKACSMTPIEDISVREGPSTSGLLASSAVENRDESKSENKSRSQNLSSSGLKAASTACANFYKLATSELDSSEDLALPTLNELSSLGTGHNKVSQQPCANQHQLSADRTSSSCYKISSDTRDRQSNGVDKENPSPQFDANQEETGHADNAVKEIELIDVEQKALETLLIFLYTDKVSIYPDSVMAVLYSAKKYGIPALEQHCVDFLKYNLSPENAFMLLGQARLFDEPQLMDMCLAVIDRDTNEAIQAEGFTDVDHQTLCSVLKRDSLRIDELPLFQALVKWSMEECKRKYMPITPENQREVLGCIVSLVRYNQMSVQEFAEHVVLSKLLTDSEIVSIFLYFTLNNVGGGPVATAQRLPIPS</sequence>
<evidence type="ECO:0000313" key="4">
    <source>
        <dbReference type="Proteomes" id="UP000887574"/>
    </source>
</evidence>
<feature type="region of interest" description="Disordered" evidence="1">
    <location>
        <begin position="1"/>
        <end position="43"/>
    </location>
</feature>
<feature type="domain" description="BTB" evidence="2">
    <location>
        <begin position="57"/>
        <end position="257"/>
    </location>
</feature>
<feature type="region of interest" description="Disordered" evidence="1">
    <location>
        <begin position="156"/>
        <end position="192"/>
    </location>
</feature>
<dbReference type="GO" id="GO:0000932">
    <property type="term" value="C:P-body"/>
    <property type="evidence" value="ECO:0007669"/>
    <property type="project" value="TreeGrafter"/>
</dbReference>
<dbReference type="GO" id="GO:0005829">
    <property type="term" value="C:cytosol"/>
    <property type="evidence" value="ECO:0007669"/>
    <property type="project" value="TreeGrafter"/>
</dbReference>
<dbReference type="PANTHER" id="PTHR45774">
    <property type="entry name" value="BTB/POZ DOMAIN-CONTAINING"/>
    <property type="match status" value="1"/>
</dbReference>
<proteinExistence type="predicted"/>
<evidence type="ECO:0000256" key="1">
    <source>
        <dbReference type="SAM" id="MobiDB-lite"/>
    </source>
</evidence>
<dbReference type="Pfam" id="PF00651">
    <property type="entry name" value="BTB"/>
    <property type="match status" value="1"/>
</dbReference>
<dbReference type="InterPro" id="IPR011705">
    <property type="entry name" value="BACK"/>
</dbReference>
<evidence type="ECO:0000313" key="5">
    <source>
        <dbReference type="WBParaSite" id="jg25897"/>
    </source>
</evidence>
<dbReference type="Gene3D" id="3.30.710.10">
    <property type="entry name" value="Potassium Channel Kv1.1, Chain A"/>
    <property type="match status" value="1"/>
</dbReference>
<dbReference type="Pfam" id="PF07707">
    <property type="entry name" value="BACK"/>
    <property type="match status" value="1"/>
</dbReference>
<dbReference type="Proteomes" id="UP000887574">
    <property type="component" value="Unplaced"/>
</dbReference>
<dbReference type="SUPFAM" id="SSF54695">
    <property type="entry name" value="POZ domain"/>
    <property type="match status" value="1"/>
</dbReference>
<dbReference type="Gene3D" id="1.25.40.420">
    <property type="match status" value="1"/>
</dbReference>
<feature type="domain" description="BACK" evidence="3">
    <location>
        <begin position="262"/>
        <end position="372"/>
    </location>
</feature>
<feature type="compositionally biased region" description="Basic and acidic residues" evidence="1">
    <location>
        <begin position="165"/>
        <end position="179"/>
    </location>
</feature>
<evidence type="ECO:0000259" key="3">
    <source>
        <dbReference type="SMART" id="SM00875"/>
    </source>
</evidence>
<dbReference type="AlphaFoldDB" id="A0A915E3T1"/>
<feature type="compositionally biased region" description="Polar residues" evidence="1">
    <location>
        <begin position="11"/>
        <end position="24"/>
    </location>
</feature>
<keyword evidence="4" id="KW-1185">Reference proteome</keyword>
<dbReference type="GO" id="GO:0022008">
    <property type="term" value="P:neurogenesis"/>
    <property type="evidence" value="ECO:0007669"/>
    <property type="project" value="TreeGrafter"/>
</dbReference>
<protein>
    <submittedName>
        <fullName evidence="5">BTB domain-containing protein</fullName>
    </submittedName>
</protein>